<evidence type="ECO:0000256" key="1">
    <source>
        <dbReference type="PROSITE-ProRule" id="PRU00042"/>
    </source>
</evidence>
<dbReference type="PROSITE" id="PS00028">
    <property type="entry name" value="ZINC_FINGER_C2H2_1"/>
    <property type="match status" value="1"/>
</dbReference>
<dbReference type="InParanoid" id="A0A0D0DMZ2"/>
<dbReference type="HOGENOM" id="CLU_2216191_0_0_1"/>
<dbReference type="EMBL" id="KN825213">
    <property type="protein sequence ID" value="KIK93103.1"/>
    <property type="molecule type" value="Genomic_DNA"/>
</dbReference>
<organism evidence="4 5">
    <name type="scientific">Paxillus rubicundulus Ve08.2h10</name>
    <dbReference type="NCBI Taxonomy" id="930991"/>
    <lineage>
        <taxon>Eukaryota</taxon>
        <taxon>Fungi</taxon>
        <taxon>Dikarya</taxon>
        <taxon>Basidiomycota</taxon>
        <taxon>Agaricomycotina</taxon>
        <taxon>Agaricomycetes</taxon>
        <taxon>Agaricomycetidae</taxon>
        <taxon>Boletales</taxon>
        <taxon>Paxilineae</taxon>
        <taxon>Paxillaceae</taxon>
        <taxon>Paxillus</taxon>
    </lineage>
</organism>
<reference evidence="4 5" key="1">
    <citation type="submission" date="2014-04" db="EMBL/GenBank/DDBJ databases">
        <authorList>
            <consortium name="DOE Joint Genome Institute"/>
            <person name="Kuo A."/>
            <person name="Kohler A."/>
            <person name="Jargeat P."/>
            <person name="Nagy L.G."/>
            <person name="Floudas D."/>
            <person name="Copeland A."/>
            <person name="Barry K.W."/>
            <person name="Cichocki N."/>
            <person name="Veneault-Fourrey C."/>
            <person name="LaButti K."/>
            <person name="Lindquist E.A."/>
            <person name="Lipzen A."/>
            <person name="Lundell T."/>
            <person name="Morin E."/>
            <person name="Murat C."/>
            <person name="Sun H."/>
            <person name="Tunlid A."/>
            <person name="Henrissat B."/>
            <person name="Grigoriev I.V."/>
            <person name="Hibbett D.S."/>
            <person name="Martin F."/>
            <person name="Nordberg H.P."/>
            <person name="Cantor M.N."/>
            <person name="Hua S.X."/>
        </authorList>
    </citation>
    <scope>NUCLEOTIDE SEQUENCE [LARGE SCALE GENOMIC DNA]</scope>
    <source>
        <strain evidence="4 5">Ve08.2h10</strain>
    </source>
</reference>
<keyword evidence="1" id="KW-0862">Zinc</keyword>
<feature type="non-terminal residue" evidence="4">
    <location>
        <position position="1"/>
    </location>
</feature>
<accession>A0A0D0DMZ2</accession>
<gene>
    <name evidence="4" type="ORF">PAXRUDRAFT_58774</name>
</gene>
<feature type="domain" description="C2H2-type" evidence="3">
    <location>
        <begin position="64"/>
        <end position="96"/>
    </location>
</feature>
<evidence type="ECO:0000313" key="4">
    <source>
        <dbReference type="EMBL" id="KIK93103.1"/>
    </source>
</evidence>
<evidence type="ECO:0000259" key="3">
    <source>
        <dbReference type="PROSITE" id="PS50157"/>
    </source>
</evidence>
<protein>
    <recommendedName>
        <fullName evidence="3">C2H2-type domain-containing protein</fullName>
    </recommendedName>
</protein>
<feature type="non-terminal residue" evidence="4">
    <location>
        <position position="107"/>
    </location>
</feature>
<reference evidence="5" key="2">
    <citation type="submission" date="2015-01" db="EMBL/GenBank/DDBJ databases">
        <title>Evolutionary Origins and Diversification of the Mycorrhizal Mutualists.</title>
        <authorList>
            <consortium name="DOE Joint Genome Institute"/>
            <consortium name="Mycorrhizal Genomics Consortium"/>
            <person name="Kohler A."/>
            <person name="Kuo A."/>
            <person name="Nagy L.G."/>
            <person name="Floudas D."/>
            <person name="Copeland A."/>
            <person name="Barry K.W."/>
            <person name="Cichocki N."/>
            <person name="Veneault-Fourrey C."/>
            <person name="LaButti K."/>
            <person name="Lindquist E.A."/>
            <person name="Lipzen A."/>
            <person name="Lundell T."/>
            <person name="Morin E."/>
            <person name="Murat C."/>
            <person name="Riley R."/>
            <person name="Ohm R."/>
            <person name="Sun H."/>
            <person name="Tunlid A."/>
            <person name="Henrissat B."/>
            <person name="Grigoriev I.V."/>
            <person name="Hibbett D.S."/>
            <person name="Martin F."/>
        </authorList>
    </citation>
    <scope>NUCLEOTIDE SEQUENCE [LARGE SCALE GENOMIC DNA]</scope>
    <source>
        <strain evidence="5">Ve08.2h10</strain>
    </source>
</reference>
<dbReference type="InterPro" id="IPR013087">
    <property type="entry name" value="Znf_C2H2_type"/>
</dbReference>
<name>A0A0D0DMZ2_9AGAM</name>
<evidence type="ECO:0000256" key="2">
    <source>
        <dbReference type="SAM" id="MobiDB-lite"/>
    </source>
</evidence>
<keyword evidence="1" id="KW-0479">Metal-binding</keyword>
<dbReference type="AlphaFoldDB" id="A0A0D0DMZ2"/>
<dbReference type="PROSITE" id="PS50157">
    <property type="entry name" value="ZINC_FINGER_C2H2_2"/>
    <property type="match status" value="1"/>
</dbReference>
<dbReference type="OrthoDB" id="2676688at2759"/>
<proteinExistence type="predicted"/>
<dbReference type="Gene3D" id="3.30.160.60">
    <property type="entry name" value="Classic Zinc Finger"/>
    <property type="match status" value="1"/>
</dbReference>
<keyword evidence="1" id="KW-0863">Zinc-finger</keyword>
<dbReference type="Proteomes" id="UP000054538">
    <property type="component" value="Unassembled WGS sequence"/>
</dbReference>
<feature type="region of interest" description="Disordered" evidence="2">
    <location>
        <begin position="1"/>
        <end position="59"/>
    </location>
</feature>
<keyword evidence="5" id="KW-1185">Reference proteome</keyword>
<sequence>RRRPRTRQYTRAAQQSSGRDPSSDLEYLVSDAEESDGTEVDIPSAPSSKRRRKTEVPLRPERRLRCEEAFCNRSFTRPADLRRHITTLHNHLSREEVLKERREKYRL</sequence>
<evidence type="ECO:0000313" key="5">
    <source>
        <dbReference type="Proteomes" id="UP000054538"/>
    </source>
</evidence>
<dbReference type="GO" id="GO:0008270">
    <property type="term" value="F:zinc ion binding"/>
    <property type="evidence" value="ECO:0007669"/>
    <property type="project" value="UniProtKB-KW"/>
</dbReference>